<keyword evidence="5 12" id="KW-0732">Signal</keyword>
<comment type="function">
    <text evidence="9">Pulmonary surfactant-associated proteins promote alveolar stability by lowering the surface tension at the air-liquid interface in the peripheral air spaces. SP-B increases the collapse pressure of palmitic acid to nearly 70 millinewtons per meter.</text>
</comment>
<dbReference type="Pfam" id="PF03489">
    <property type="entry name" value="SapB_2"/>
    <property type="match status" value="8"/>
</dbReference>
<evidence type="ECO:0000256" key="6">
    <source>
        <dbReference type="ARBA" id="ARBA00022737"/>
    </source>
</evidence>
<name>A0A8W8LP70_MAGGI</name>
<dbReference type="PANTHER" id="PTHR11480:SF3">
    <property type="entry name" value="BCDNA.GH08312"/>
    <property type="match status" value="1"/>
</dbReference>
<dbReference type="InterPro" id="IPR008373">
    <property type="entry name" value="Saposin"/>
</dbReference>
<dbReference type="PROSITE" id="PS51110">
    <property type="entry name" value="SAP_A"/>
    <property type="match status" value="2"/>
</dbReference>
<evidence type="ECO:0000313" key="15">
    <source>
        <dbReference type="EnsemblMetazoa" id="G2909.4:cds"/>
    </source>
</evidence>
<feature type="domain" description="Saposin A-type" evidence="14">
    <location>
        <begin position="18"/>
        <end position="58"/>
    </location>
</feature>
<evidence type="ECO:0000259" key="13">
    <source>
        <dbReference type="PROSITE" id="PS50015"/>
    </source>
</evidence>
<dbReference type="PROSITE" id="PS51257">
    <property type="entry name" value="PROKAR_LIPOPROTEIN"/>
    <property type="match status" value="1"/>
</dbReference>
<evidence type="ECO:0000256" key="1">
    <source>
        <dbReference type="ARBA" id="ARBA00004364"/>
    </source>
</evidence>
<keyword evidence="7" id="KW-1015">Disulfide bond</keyword>
<comment type="subcellular location">
    <subcellularLocation>
        <location evidence="1">Secreted</location>
        <location evidence="1">Extracellular space</location>
        <location evidence="1">Surface film</location>
    </subcellularLocation>
</comment>
<keyword evidence="3" id="KW-0964">Secreted</keyword>
<keyword evidence="6" id="KW-0677">Repeat</keyword>
<feature type="domain" description="Saposin B-type" evidence="13">
    <location>
        <begin position="750"/>
        <end position="831"/>
    </location>
</feature>
<dbReference type="SUPFAM" id="SSF47862">
    <property type="entry name" value="Saposin"/>
    <property type="match status" value="9"/>
</dbReference>
<dbReference type="InterPro" id="IPR011001">
    <property type="entry name" value="Saposin-like"/>
</dbReference>
<dbReference type="InterPro" id="IPR003119">
    <property type="entry name" value="SAP_A"/>
</dbReference>
<keyword evidence="16" id="KW-1185">Reference proteome</keyword>
<dbReference type="GO" id="GO:0016020">
    <property type="term" value="C:membrane"/>
    <property type="evidence" value="ECO:0007669"/>
    <property type="project" value="GOC"/>
</dbReference>
<accession>A0A8W8LP70</accession>
<proteinExistence type="predicted"/>
<feature type="domain" description="Saposin B-type" evidence="13">
    <location>
        <begin position="854"/>
        <end position="935"/>
    </location>
</feature>
<sequence>MRLILLLISFVGIASCGTLLGSKECSWGPSYWCSHARNAKACGAVQHCLDTVWSKQIIKEESQPASCDLCKMVVKETRKMLKSKSRDIKIVEFFTMACQFLPDESLKKECSVLATESELLIKLLKSNISDEQLCAAVKQCKGFEDKTHQYPKEVPKVSGKVTKICKDCVAFFGDIKQLIQDNSTIDQIKDMLKNVLCTQLPSEEGLCDFIVDELVPQLLQTLGSEVDPQVFCNMMGFCNGTNINKALVTRIQYRTELKKLNKAKIGGVEECDLCKEVMSKVRDMDRDPTNQEKIKAYIKTDLCEKLGSLADQCKTAVDEYADILFELIANELDPTTVCTMLGFCKTTYYVAAKPILPGIQLKPKVNVQEKPKAGELCDLCQMVINELDSMILKNSTTQEVEKALNSVCKRLPAKYSDDCSDFVKQYAPAILDLIGQELDPLTVCTVLKLCTSESKKLVIQKPVESTTECVLCEMIMKEVDTILQGSKVKEEIESALKSVCDRLSTGDLAKECSNFVMQYTEILIDLLKSMPPKEVCYKLGLCTADKAPAKQQLHHVKLVSEKHNSVSHLHSVDASVECVVCEYIMSEVDNILKENRSREAIENALKMVCSKLPSTISQECTDFVNQYADLVINLLIQEGDPKTVCKALNLCQASAKAKSVDASVECILCEYIMSEVDNILKENRSREAIENALKMVCSKLPATISQECTDFVNQYADLVINLLIQEGDPKTVCKALNLCQASAKAKSVAASVECVLCEYIMSEVDNILKENRSREAIENALKMVCSKLPATISQECTDFVNQYADLVINLLIQEGDPKTVCKALNLCSSKQKKTNINSIRFLPIPGQVASLRLGDEKCEVCEVILNYLDEALKENKTVQAVEALLDQVCNFLPTTFKEECDTIVAQYGPVIAQLFSQLLDPKKICQEIKLCPSKYGVKQSLINHLMKKTKPAPKDTRLFFKRRQQKLGKKECTYGPSYWCASLKNAQKCQAEEHCRTKVWNRN</sequence>
<feature type="domain" description="Saposin B-type" evidence="13">
    <location>
        <begin position="662"/>
        <end position="743"/>
    </location>
</feature>
<keyword evidence="8" id="KW-0325">Glycoprotein</keyword>
<dbReference type="PROSITE" id="PS50015">
    <property type="entry name" value="SAP_B"/>
    <property type="match status" value="9"/>
</dbReference>
<dbReference type="InterPro" id="IPR007856">
    <property type="entry name" value="SapB_1"/>
</dbReference>
<evidence type="ECO:0000256" key="8">
    <source>
        <dbReference type="ARBA" id="ARBA00023180"/>
    </source>
</evidence>
<feature type="signal peptide" evidence="12">
    <location>
        <begin position="1"/>
        <end position="16"/>
    </location>
</feature>
<dbReference type="FunFam" id="1.10.225.10:FF:000002">
    <property type="entry name" value="prosaposin isoform X2"/>
    <property type="match status" value="4"/>
</dbReference>
<feature type="domain" description="Saposin B-type" evidence="13">
    <location>
        <begin position="63"/>
        <end position="144"/>
    </location>
</feature>
<dbReference type="FunFam" id="1.10.225.10:FF:000008">
    <property type="entry name" value="Pulmonary surfactant-associated protein B"/>
    <property type="match status" value="1"/>
</dbReference>
<feature type="domain" description="Saposin B-type" evidence="13">
    <location>
        <begin position="161"/>
        <end position="242"/>
    </location>
</feature>
<dbReference type="Gene3D" id="1.10.225.10">
    <property type="entry name" value="Saposin-like"/>
    <property type="match status" value="9"/>
</dbReference>
<dbReference type="GO" id="GO:0007585">
    <property type="term" value="P:respiratory gaseous exchange by respiratory system"/>
    <property type="evidence" value="ECO:0007669"/>
    <property type="project" value="UniProtKB-KW"/>
</dbReference>
<evidence type="ECO:0000313" key="16">
    <source>
        <dbReference type="Proteomes" id="UP000005408"/>
    </source>
</evidence>
<dbReference type="InterPro" id="IPR008138">
    <property type="entry name" value="SapB_2"/>
</dbReference>
<evidence type="ECO:0000256" key="4">
    <source>
        <dbReference type="ARBA" id="ARBA00022713"/>
    </source>
</evidence>
<feature type="chain" id="PRO_5036456204" description="Pulmonary surfactant-associated protein B" evidence="12">
    <location>
        <begin position="17"/>
        <end position="1003"/>
    </location>
</feature>
<dbReference type="InterPro" id="IPR008139">
    <property type="entry name" value="SaposinB_dom"/>
</dbReference>
<dbReference type="PRINTS" id="PR01797">
    <property type="entry name" value="SAPOSIN"/>
</dbReference>
<evidence type="ECO:0000259" key="14">
    <source>
        <dbReference type="PROSITE" id="PS51110"/>
    </source>
</evidence>
<evidence type="ECO:0000256" key="2">
    <source>
        <dbReference type="ARBA" id="ARBA00022439"/>
    </source>
</evidence>
<dbReference type="GO" id="GO:0005764">
    <property type="term" value="C:lysosome"/>
    <property type="evidence" value="ECO:0007669"/>
    <property type="project" value="InterPro"/>
</dbReference>
<dbReference type="InterPro" id="IPR051428">
    <property type="entry name" value="Sphingo_Act-Surfact_Prot"/>
</dbReference>
<evidence type="ECO:0000256" key="10">
    <source>
        <dbReference type="ARBA" id="ARBA00041094"/>
    </source>
</evidence>
<evidence type="ECO:0000256" key="9">
    <source>
        <dbReference type="ARBA" id="ARBA00037221"/>
    </source>
</evidence>
<feature type="domain" description="Saposin B-type" evidence="13">
    <location>
        <begin position="373"/>
        <end position="454"/>
    </location>
</feature>
<dbReference type="GO" id="GO:0006665">
    <property type="term" value="P:sphingolipid metabolic process"/>
    <property type="evidence" value="ECO:0007669"/>
    <property type="project" value="InterPro"/>
</dbReference>
<dbReference type="EnsemblMetazoa" id="G2909.4">
    <property type="protein sequence ID" value="G2909.4:cds"/>
    <property type="gene ID" value="G2909"/>
</dbReference>
<dbReference type="AlphaFoldDB" id="A0A8W8LP70"/>
<evidence type="ECO:0000256" key="7">
    <source>
        <dbReference type="ARBA" id="ARBA00023157"/>
    </source>
</evidence>
<dbReference type="Proteomes" id="UP000005408">
    <property type="component" value="Unassembled WGS sequence"/>
</dbReference>
<evidence type="ECO:0000256" key="12">
    <source>
        <dbReference type="SAM" id="SignalP"/>
    </source>
</evidence>
<organism evidence="15 16">
    <name type="scientific">Magallana gigas</name>
    <name type="common">Pacific oyster</name>
    <name type="synonym">Crassostrea gigas</name>
    <dbReference type="NCBI Taxonomy" id="29159"/>
    <lineage>
        <taxon>Eukaryota</taxon>
        <taxon>Metazoa</taxon>
        <taxon>Spiralia</taxon>
        <taxon>Lophotrochozoa</taxon>
        <taxon>Mollusca</taxon>
        <taxon>Bivalvia</taxon>
        <taxon>Autobranchia</taxon>
        <taxon>Pteriomorphia</taxon>
        <taxon>Ostreida</taxon>
        <taxon>Ostreoidea</taxon>
        <taxon>Ostreidae</taxon>
        <taxon>Magallana</taxon>
    </lineage>
</organism>
<evidence type="ECO:0000256" key="5">
    <source>
        <dbReference type="ARBA" id="ARBA00022729"/>
    </source>
</evidence>
<keyword evidence="2" id="KW-0767">Surface film</keyword>
<dbReference type="GO" id="GO:0005576">
    <property type="term" value="C:extracellular region"/>
    <property type="evidence" value="ECO:0007669"/>
    <property type="project" value="UniProtKB-SubCell"/>
</dbReference>
<reference evidence="15" key="1">
    <citation type="submission" date="2022-08" db="UniProtKB">
        <authorList>
            <consortium name="EnsemblMetazoa"/>
        </authorList>
    </citation>
    <scope>IDENTIFICATION</scope>
    <source>
        <strain evidence="15">05x7-T-G4-1.051#20</strain>
    </source>
</reference>
<keyword evidence="4" id="KW-0305">Gaseous exchange</keyword>
<dbReference type="Pfam" id="PF02199">
    <property type="entry name" value="SapA"/>
    <property type="match status" value="2"/>
</dbReference>
<protein>
    <recommendedName>
        <fullName evidence="10">Pulmonary surfactant-associated protein B</fullName>
    </recommendedName>
    <alternativeName>
        <fullName evidence="11">Pulmonary surfactant-associated proteolipid SPL(Phe)</fullName>
    </alternativeName>
</protein>
<feature type="domain" description="Saposin B-type" evidence="13">
    <location>
        <begin position="574"/>
        <end position="655"/>
    </location>
</feature>
<dbReference type="Pfam" id="PF05184">
    <property type="entry name" value="SapB_1"/>
    <property type="match status" value="7"/>
</dbReference>
<feature type="domain" description="Saposin B-type" evidence="13">
    <location>
        <begin position="465"/>
        <end position="546"/>
    </location>
</feature>
<dbReference type="SMART" id="SM00162">
    <property type="entry name" value="SAPA"/>
    <property type="match status" value="2"/>
</dbReference>
<dbReference type="PANTHER" id="PTHR11480">
    <property type="entry name" value="SAPOSIN-RELATED"/>
    <property type="match status" value="1"/>
</dbReference>
<feature type="domain" description="Saposin B-type" evidence="13">
    <location>
        <begin position="267"/>
        <end position="348"/>
    </location>
</feature>
<feature type="domain" description="Saposin A-type" evidence="14">
    <location>
        <begin position="965"/>
        <end position="1003"/>
    </location>
</feature>
<evidence type="ECO:0000256" key="11">
    <source>
        <dbReference type="ARBA" id="ARBA00041785"/>
    </source>
</evidence>
<dbReference type="SMART" id="SM00741">
    <property type="entry name" value="SapB"/>
    <property type="match status" value="9"/>
</dbReference>
<evidence type="ECO:0000256" key="3">
    <source>
        <dbReference type="ARBA" id="ARBA00022525"/>
    </source>
</evidence>